<evidence type="ECO:0000313" key="5">
    <source>
        <dbReference type="EMBL" id="AQQ08371.1"/>
    </source>
</evidence>
<dbReference type="PRINTS" id="PR00032">
    <property type="entry name" value="HTHARAC"/>
</dbReference>
<keyword evidence="6" id="KW-1185">Reference proteome</keyword>
<dbReference type="PANTHER" id="PTHR43280:SF28">
    <property type="entry name" value="HTH-TYPE TRANSCRIPTIONAL ACTIVATOR RHAS"/>
    <property type="match status" value="1"/>
</dbReference>
<dbReference type="AlphaFoldDB" id="A0A1Q2HM68"/>
<evidence type="ECO:0000259" key="4">
    <source>
        <dbReference type="PROSITE" id="PS01124"/>
    </source>
</evidence>
<evidence type="ECO:0000256" key="3">
    <source>
        <dbReference type="ARBA" id="ARBA00023163"/>
    </source>
</evidence>
<accession>A0A1Q2HM68</accession>
<dbReference type="Pfam" id="PF12833">
    <property type="entry name" value="HTH_18"/>
    <property type="match status" value="1"/>
</dbReference>
<dbReference type="InterPro" id="IPR018771">
    <property type="entry name" value="PocR_dom"/>
</dbReference>
<name>A0A1Q2HM68_9BACT</name>
<dbReference type="STRING" id="1940790.L21SP3_00147"/>
<reference evidence="6" key="1">
    <citation type="submission" date="2017-02" db="EMBL/GenBank/DDBJ databases">
        <title>Comparative genomics and description of representatives of a novel lineage of planctomycetes thriving in anoxic sediments.</title>
        <authorList>
            <person name="Spring S."/>
            <person name="Bunk B."/>
            <person name="Sproer C."/>
            <person name="Klenk H.-P."/>
        </authorList>
    </citation>
    <scope>NUCLEOTIDE SEQUENCE [LARGE SCALE GENOMIC DNA]</scope>
    <source>
        <strain evidence="6">L21-RPul-D3</strain>
    </source>
</reference>
<dbReference type="Gene3D" id="1.10.10.60">
    <property type="entry name" value="Homeodomain-like"/>
    <property type="match status" value="2"/>
</dbReference>
<keyword evidence="3" id="KW-0804">Transcription</keyword>
<dbReference type="PROSITE" id="PS01124">
    <property type="entry name" value="HTH_ARAC_FAMILY_2"/>
    <property type="match status" value="1"/>
</dbReference>
<dbReference type="GO" id="GO:0043565">
    <property type="term" value="F:sequence-specific DNA binding"/>
    <property type="evidence" value="ECO:0007669"/>
    <property type="project" value="InterPro"/>
</dbReference>
<organism evidence="5 6">
    <name type="scientific">Sedimentisphaera cyanobacteriorum</name>
    <dbReference type="NCBI Taxonomy" id="1940790"/>
    <lineage>
        <taxon>Bacteria</taxon>
        <taxon>Pseudomonadati</taxon>
        <taxon>Planctomycetota</taxon>
        <taxon>Phycisphaerae</taxon>
        <taxon>Sedimentisphaerales</taxon>
        <taxon>Sedimentisphaeraceae</taxon>
        <taxon>Sedimentisphaera</taxon>
    </lineage>
</organism>
<proteinExistence type="predicted"/>
<dbReference type="Pfam" id="PF10114">
    <property type="entry name" value="PocR"/>
    <property type="match status" value="1"/>
</dbReference>
<sequence>MNSEKMFEHISKEELEKASRIFWKNFGEDIWASNTFGDTVFTPEKAGQVEFCEIVNCSDEGRERCRKQRADSIRMSMEIGQPYITICHAGILLGCVPVVDQDTQLGGLFFGKCLCENVCQSLLKDIKKRLKGITNDQSQILHALLELPNTPPRKIHSASERLYDILYSETRLNPKMLQWQRELSRQQAEIGEYIAEQKRLKNVSSTPYEYEKKLMSKVRIGDKTQTREILNCMLASIMLKSPGELNVLKARLLELISVLSRAAAEGGVDIDIMLERNLKNITQLIDVSDQKELCAWVGRATDDFIELVHDTANSRKISQIRPATEYIDQNYRQHITLADVAKASHLSPSRLAHIFKEETGMTIVDYITQARIEQAKNLLLSTNMNCTEICFNVGYNNQSYFTRTFKELVGLTPRQFRSVNRSSS</sequence>
<feature type="domain" description="HTH araC/xylS-type" evidence="4">
    <location>
        <begin position="321"/>
        <end position="419"/>
    </location>
</feature>
<evidence type="ECO:0000256" key="1">
    <source>
        <dbReference type="ARBA" id="ARBA00023015"/>
    </source>
</evidence>
<dbReference type="Proteomes" id="UP000188273">
    <property type="component" value="Chromosome"/>
</dbReference>
<dbReference type="InterPro" id="IPR009057">
    <property type="entry name" value="Homeodomain-like_sf"/>
</dbReference>
<dbReference type="GO" id="GO:0003700">
    <property type="term" value="F:DNA-binding transcription factor activity"/>
    <property type="evidence" value="ECO:0007669"/>
    <property type="project" value="InterPro"/>
</dbReference>
<dbReference type="PANTHER" id="PTHR43280">
    <property type="entry name" value="ARAC-FAMILY TRANSCRIPTIONAL REGULATOR"/>
    <property type="match status" value="1"/>
</dbReference>
<dbReference type="SMART" id="SM00342">
    <property type="entry name" value="HTH_ARAC"/>
    <property type="match status" value="1"/>
</dbReference>
<dbReference type="OrthoDB" id="9803764at2"/>
<evidence type="ECO:0000313" key="6">
    <source>
        <dbReference type="Proteomes" id="UP000188273"/>
    </source>
</evidence>
<dbReference type="EMBL" id="CP019633">
    <property type="protein sequence ID" value="AQQ08371.1"/>
    <property type="molecule type" value="Genomic_DNA"/>
</dbReference>
<dbReference type="InterPro" id="IPR020449">
    <property type="entry name" value="Tscrpt_reg_AraC-type_HTH"/>
</dbReference>
<protein>
    <submittedName>
        <fullName evidence="5">HTH-type transcriptional regulator YesS</fullName>
    </submittedName>
</protein>
<dbReference type="KEGG" id="pbu:L21SP3_00147"/>
<dbReference type="RefSeq" id="WP_077538581.1">
    <property type="nucleotide sequence ID" value="NZ_CP019633.1"/>
</dbReference>
<dbReference type="SUPFAM" id="SSF46689">
    <property type="entry name" value="Homeodomain-like"/>
    <property type="match status" value="2"/>
</dbReference>
<gene>
    <name evidence="5" type="primary">yesS</name>
    <name evidence="5" type="ORF">L21SP3_00147</name>
</gene>
<dbReference type="InterPro" id="IPR018060">
    <property type="entry name" value="HTH_AraC"/>
</dbReference>
<evidence type="ECO:0000256" key="2">
    <source>
        <dbReference type="ARBA" id="ARBA00023125"/>
    </source>
</evidence>
<keyword evidence="2" id="KW-0238">DNA-binding</keyword>
<keyword evidence="1" id="KW-0805">Transcription regulation</keyword>